<comment type="caution">
    <text evidence="2">The sequence shown here is derived from an EMBL/GenBank/DDBJ whole genome shotgun (WGS) entry which is preliminary data.</text>
</comment>
<proteinExistence type="predicted"/>
<dbReference type="Gene3D" id="2.60.40.1760">
    <property type="entry name" value="glycosyl hydrolase (family 31)"/>
    <property type="match status" value="1"/>
</dbReference>
<reference evidence="2" key="1">
    <citation type="submission" date="2020-04" db="EMBL/GenBank/DDBJ databases">
        <title>Analysis of mating type loci in Filobasidium floriforme.</title>
        <authorList>
            <person name="Nowrousian M."/>
        </authorList>
    </citation>
    <scope>NUCLEOTIDE SEQUENCE</scope>
    <source>
        <strain evidence="2">CBS 6242</strain>
    </source>
</reference>
<keyword evidence="3" id="KW-1185">Reference proteome</keyword>
<dbReference type="OrthoDB" id="1334205at2759"/>
<sequence>MRFTEGVWYGREDVELTSAQEVGKLDFDALERPYYPSLSTAPPALRSTESSSPSRSLTKELKAVFHTRPVKNRGDTLNKPTLSATFHSPAPGIIGVEVAHFKAKPAQSEPRVRLFPCEGKAGAGAEARSKEDDNGRIVFGPSSGETGKRPGSVSLFSSSDENGSEVEVDLQPGSFGIRFYGPVPPSNC</sequence>
<gene>
    <name evidence="2" type="ORF">FFLO_06901</name>
</gene>
<feature type="region of interest" description="Disordered" evidence="1">
    <location>
        <begin position="123"/>
        <end position="167"/>
    </location>
</feature>
<evidence type="ECO:0000313" key="2">
    <source>
        <dbReference type="EMBL" id="KAG7527475.1"/>
    </source>
</evidence>
<accession>A0A8K0JGF2</accession>
<name>A0A8K0JGF2_9TREE</name>
<dbReference type="Proteomes" id="UP000812966">
    <property type="component" value="Unassembled WGS sequence"/>
</dbReference>
<evidence type="ECO:0000313" key="3">
    <source>
        <dbReference type="Proteomes" id="UP000812966"/>
    </source>
</evidence>
<protein>
    <submittedName>
        <fullName evidence="2">Uncharacterized protein</fullName>
    </submittedName>
</protein>
<feature type="region of interest" description="Disordered" evidence="1">
    <location>
        <begin position="38"/>
        <end position="57"/>
    </location>
</feature>
<feature type="compositionally biased region" description="Low complexity" evidence="1">
    <location>
        <begin position="45"/>
        <end position="56"/>
    </location>
</feature>
<evidence type="ECO:0000256" key="1">
    <source>
        <dbReference type="SAM" id="MobiDB-lite"/>
    </source>
</evidence>
<organism evidence="2 3">
    <name type="scientific">Filobasidium floriforme</name>
    <dbReference type="NCBI Taxonomy" id="5210"/>
    <lineage>
        <taxon>Eukaryota</taxon>
        <taxon>Fungi</taxon>
        <taxon>Dikarya</taxon>
        <taxon>Basidiomycota</taxon>
        <taxon>Agaricomycotina</taxon>
        <taxon>Tremellomycetes</taxon>
        <taxon>Filobasidiales</taxon>
        <taxon>Filobasidiaceae</taxon>
        <taxon>Filobasidium</taxon>
    </lineage>
</organism>
<dbReference type="AlphaFoldDB" id="A0A8K0JGF2"/>
<dbReference type="EMBL" id="JABELV010000281">
    <property type="protein sequence ID" value="KAG7527475.1"/>
    <property type="molecule type" value="Genomic_DNA"/>
</dbReference>